<comment type="caution">
    <text evidence="3">The sequence shown here is derived from an EMBL/GenBank/DDBJ whole genome shotgun (WGS) entry which is preliminary data.</text>
</comment>
<proteinExistence type="predicted"/>
<keyword evidence="2" id="KW-0732">Signal</keyword>
<sequence>MTSGMRIVAIALIALVAVGQPALGANRRLLAETDKASSVERFQAFVGGLTTDIRGRFLQQMPGMASQPRTAATRGESAGGGGGLGASEAHPLASTTGLRSTTTPTSSFGTTQGASAREPGQVSIDSTSGDAATTNTGMRGVTNGAGTIGNTGRAAGVVSADVMPSSTNQGGGIRPTGGSSLSMESMPSEGSAMSMRSEP</sequence>
<dbReference type="AlphaFoldDB" id="A0AAV1IK56"/>
<evidence type="ECO:0000313" key="3">
    <source>
        <dbReference type="EMBL" id="CAK0787057.1"/>
    </source>
</evidence>
<feature type="signal peptide" evidence="2">
    <location>
        <begin position="1"/>
        <end position="24"/>
    </location>
</feature>
<feature type="region of interest" description="Disordered" evidence="1">
    <location>
        <begin position="162"/>
        <end position="199"/>
    </location>
</feature>
<evidence type="ECO:0000256" key="2">
    <source>
        <dbReference type="SAM" id="SignalP"/>
    </source>
</evidence>
<feature type="region of interest" description="Disordered" evidence="1">
    <location>
        <begin position="62"/>
        <end position="149"/>
    </location>
</feature>
<evidence type="ECO:0000256" key="1">
    <source>
        <dbReference type="SAM" id="MobiDB-lite"/>
    </source>
</evidence>
<reference evidence="3 4" key="1">
    <citation type="submission" date="2023-10" db="EMBL/GenBank/DDBJ databases">
        <authorList>
            <person name="Maclean D."/>
            <person name="Macfadyen A."/>
        </authorList>
    </citation>
    <scope>NUCLEOTIDE SEQUENCE [LARGE SCALE GENOMIC DNA]</scope>
</reference>
<evidence type="ECO:0000313" key="4">
    <source>
        <dbReference type="Proteomes" id="UP001314263"/>
    </source>
</evidence>
<name>A0AAV1IK56_9CHLO</name>
<organism evidence="3 4">
    <name type="scientific">Coccomyxa viridis</name>
    <dbReference type="NCBI Taxonomy" id="1274662"/>
    <lineage>
        <taxon>Eukaryota</taxon>
        <taxon>Viridiplantae</taxon>
        <taxon>Chlorophyta</taxon>
        <taxon>core chlorophytes</taxon>
        <taxon>Trebouxiophyceae</taxon>
        <taxon>Trebouxiophyceae incertae sedis</taxon>
        <taxon>Coccomyxaceae</taxon>
        <taxon>Coccomyxa</taxon>
    </lineage>
</organism>
<gene>
    <name evidence="3" type="ORF">CVIRNUC_010273</name>
</gene>
<evidence type="ECO:0008006" key="5">
    <source>
        <dbReference type="Google" id="ProtNLM"/>
    </source>
</evidence>
<protein>
    <recommendedName>
        <fullName evidence="5">Extracellular protein</fullName>
    </recommendedName>
</protein>
<dbReference type="Proteomes" id="UP001314263">
    <property type="component" value="Unassembled WGS sequence"/>
</dbReference>
<dbReference type="EMBL" id="CAUYUE010000016">
    <property type="protein sequence ID" value="CAK0787057.1"/>
    <property type="molecule type" value="Genomic_DNA"/>
</dbReference>
<feature type="chain" id="PRO_5043426924" description="Extracellular protein" evidence="2">
    <location>
        <begin position="25"/>
        <end position="199"/>
    </location>
</feature>
<feature type="compositionally biased region" description="Low complexity" evidence="1">
    <location>
        <begin position="86"/>
        <end position="111"/>
    </location>
</feature>
<keyword evidence="4" id="KW-1185">Reference proteome</keyword>
<accession>A0AAV1IK56</accession>
<feature type="compositionally biased region" description="Polar residues" evidence="1">
    <location>
        <begin position="123"/>
        <end position="137"/>
    </location>
</feature>